<evidence type="ECO:0000313" key="1">
    <source>
        <dbReference type="EMBL" id="MBJ7601991.1"/>
    </source>
</evidence>
<organism evidence="1 2">
    <name type="scientific">Candidatus Dormiibacter inghamiae</name>
    <dbReference type="NCBI Taxonomy" id="3127013"/>
    <lineage>
        <taxon>Bacteria</taxon>
        <taxon>Bacillati</taxon>
        <taxon>Candidatus Dormiibacterota</taxon>
        <taxon>Candidatus Dormibacteria</taxon>
        <taxon>Candidatus Dormibacterales</taxon>
        <taxon>Candidatus Dormibacteraceae</taxon>
        <taxon>Candidatus Dormiibacter</taxon>
    </lineage>
</organism>
<protein>
    <submittedName>
        <fullName evidence="1">DUF1326 domain-containing protein</fullName>
    </submittedName>
</protein>
<dbReference type="Pfam" id="PF07040">
    <property type="entry name" value="DUF1326"/>
    <property type="match status" value="1"/>
</dbReference>
<dbReference type="Proteomes" id="UP000620075">
    <property type="component" value="Unassembled WGS sequence"/>
</dbReference>
<accession>A0A934K5D3</accession>
<name>A0A934K5D3_9BACT</name>
<sequence length="210" mass="22897">MPDRGEAGSRRWRIAGSYFEVCNCDAVCPCRRRGDKNGGRSTYGICDFALSWRISDGDCNDVDLSNRQVVLAGSYDDDEPNSPWRVVLYIDEGATSEQHEHLTDIFLGRAGGATLRNFAAYIGDVYAVRSAEIHLDHTSNHQSMEVVGRAHAAVDRAAIVDVPVSCGIPGHDRPGTELVAGSFQVDDEPLHWEVSGRCGFATDFAYASAD</sequence>
<dbReference type="InterPro" id="IPR009758">
    <property type="entry name" value="DUF1326"/>
</dbReference>
<dbReference type="AlphaFoldDB" id="A0A934K5D3"/>
<gene>
    <name evidence="1" type="ORF">JF888_02135</name>
</gene>
<reference evidence="1 2" key="1">
    <citation type="submission" date="2020-10" db="EMBL/GenBank/DDBJ databases">
        <title>Ca. Dormibacterota MAGs.</title>
        <authorList>
            <person name="Montgomery K."/>
        </authorList>
    </citation>
    <scope>NUCLEOTIDE SEQUENCE [LARGE SCALE GENOMIC DNA]</scope>
    <source>
        <strain evidence="1">SC8811_S16_3</strain>
    </source>
</reference>
<dbReference type="EMBL" id="JAEKNQ010000012">
    <property type="protein sequence ID" value="MBJ7601991.1"/>
    <property type="molecule type" value="Genomic_DNA"/>
</dbReference>
<comment type="caution">
    <text evidence="1">The sequence shown here is derived from an EMBL/GenBank/DDBJ whole genome shotgun (WGS) entry which is preliminary data.</text>
</comment>
<evidence type="ECO:0000313" key="2">
    <source>
        <dbReference type="Proteomes" id="UP000620075"/>
    </source>
</evidence>
<proteinExistence type="predicted"/>
<dbReference type="RefSeq" id="WP_338176378.1">
    <property type="nucleotide sequence ID" value="NZ_JAEKNQ010000012.1"/>
</dbReference>